<proteinExistence type="predicted"/>
<dbReference type="OrthoDB" id="1467359at2"/>
<dbReference type="Proteomes" id="UP000236454">
    <property type="component" value="Unassembled WGS sequence"/>
</dbReference>
<dbReference type="STRING" id="477690.SAMN05216474_0965"/>
<evidence type="ECO:0008006" key="4">
    <source>
        <dbReference type="Google" id="ProtNLM"/>
    </source>
</evidence>
<feature type="signal peptide" evidence="1">
    <location>
        <begin position="1"/>
        <end position="20"/>
    </location>
</feature>
<protein>
    <recommendedName>
        <fullName evidence="4">Outer membrane protein beta-barrel domain-containing protein</fullName>
    </recommendedName>
</protein>
<reference evidence="2 3" key="1">
    <citation type="submission" date="2016-10" db="EMBL/GenBank/DDBJ databases">
        <authorList>
            <person name="de Groot N.N."/>
        </authorList>
    </citation>
    <scope>NUCLEOTIDE SEQUENCE [LARGE SCALE GENOMIC DNA]</scope>
    <source>
        <strain evidence="2 3">CGMCC 1.7005</strain>
    </source>
</reference>
<dbReference type="EMBL" id="FPAS01000001">
    <property type="protein sequence ID" value="SFT50872.1"/>
    <property type="molecule type" value="Genomic_DNA"/>
</dbReference>
<evidence type="ECO:0000256" key="1">
    <source>
        <dbReference type="SAM" id="SignalP"/>
    </source>
</evidence>
<keyword evidence="3" id="KW-1185">Reference proteome</keyword>
<name>A0A1I6YKC1_9FLAO</name>
<sequence length="204" mass="22595">MKKLLLVLSVLMMSVSGIKAQEFDGGPHSFQAGISFPNALSNFAFKEIMQGLICLDAGYQYALKNKVYIGGGLRYQFFTINEFKTPNNLDGGLHIAGPYAKVGYEKYYGRIGVDYGLKTSYNINRLASTASNYTFDAIAFEPTFGLSLTSSPTTSYRLVVSYVNYGFAFKPHMLNEEVLAGRKAEELRRGSSAFTIGFGYSLYF</sequence>
<evidence type="ECO:0000313" key="3">
    <source>
        <dbReference type="Proteomes" id="UP000236454"/>
    </source>
</evidence>
<dbReference type="AlphaFoldDB" id="A0A1I6YKC1"/>
<gene>
    <name evidence="2" type="ORF">SAMN05216474_0965</name>
</gene>
<accession>A0A1I6YKC1</accession>
<organism evidence="2 3">
    <name type="scientific">Lishizhenia tianjinensis</name>
    <dbReference type="NCBI Taxonomy" id="477690"/>
    <lineage>
        <taxon>Bacteria</taxon>
        <taxon>Pseudomonadati</taxon>
        <taxon>Bacteroidota</taxon>
        <taxon>Flavobacteriia</taxon>
        <taxon>Flavobacteriales</taxon>
        <taxon>Crocinitomicaceae</taxon>
        <taxon>Lishizhenia</taxon>
    </lineage>
</organism>
<evidence type="ECO:0000313" key="2">
    <source>
        <dbReference type="EMBL" id="SFT50872.1"/>
    </source>
</evidence>
<dbReference type="RefSeq" id="WP_139230255.1">
    <property type="nucleotide sequence ID" value="NZ_FPAS01000001.1"/>
</dbReference>
<keyword evidence="1" id="KW-0732">Signal</keyword>
<feature type="chain" id="PRO_5014860885" description="Outer membrane protein beta-barrel domain-containing protein" evidence="1">
    <location>
        <begin position="21"/>
        <end position="204"/>
    </location>
</feature>